<evidence type="ECO:0000313" key="1">
    <source>
        <dbReference type="EMBL" id="MBP3953964.1"/>
    </source>
</evidence>
<keyword evidence="2" id="KW-1185">Reference proteome</keyword>
<reference evidence="1 2" key="1">
    <citation type="submission" date="2021-04" db="EMBL/GenBank/DDBJ databases">
        <authorList>
            <person name="Ivanova A."/>
        </authorList>
    </citation>
    <scope>NUCLEOTIDE SEQUENCE [LARGE SCALE GENOMIC DNA]</scope>
    <source>
        <strain evidence="1 2">G18</strain>
    </source>
</reference>
<proteinExistence type="predicted"/>
<protein>
    <submittedName>
        <fullName evidence="1">Uncharacterized protein</fullName>
    </submittedName>
</protein>
<dbReference type="EMBL" id="JAGKQQ010000001">
    <property type="protein sequence ID" value="MBP3953964.1"/>
    <property type="molecule type" value="Genomic_DNA"/>
</dbReference>
<organism evidence="1 2">
    <name type="scientific">Gemmata palustris</name>
    <dbReference type="NCBI Taxonomy" id="2822762"/>
    <lineage>
        <taxon>Bacteria</taxon>
        <taxon>Pseudomonadati</taxon>
        <taxon>Planctomycetota</taxon>
        <taxon>Planctomycetia</taxon>
        <taxon>Gemmatales</taxon>
        <taxon>Gemmataceae</taxon>
        <taxon>Gemmata</taxon>
    </lineage>
</organism>
<evidence type="ECO:0000313" key="2">
    <source>
        <dbReference type="Proteomes" id="UP000676565"/>
    </source>
</evidence>
<name>A0ABS5BJT2_9BACT</name>
<sequence length="83" mass="9261">MFATVREVLGESEPDANWRRWRTSDVLALAHGIYAERAFDRLPILADALQDAGCDDESVLWHCRRPGGHAHGCWVVDLALGFA</sequence>
<gene>
    <name evidence="1" type="ORF">J8F10_01430</name>
</gene>
<accession>A0ABS5BJT2</accession>
<dbReference type="Proteomes" id="UP000676565">
    <property type="component" value="Unassembled WGS sequence"/>
</dbReference>
<comment type="caution">
    <text evidence="1">The sequence shown here is derived from an EMBL/GenBank/DDBJ whole genome shotgun (WGS) entry which is preliminary data.</text>
</comment>